<evidence type="ECO:0000313" key="2">
    <source>
        <dbReference type="Proteomes" id="UP000499080"/>
    </source>
</evidence>
<comment type="caution">
    <text evidence="1">The sequence shown here is derived from an EMBL/GenBank/DDBJ whole genome shotgun (WGS) entry which is preliminary data.</text>
</comment>
<keyword evidence="2" id="KW-1185">Reference proteome</keyword>
<dbReference type="AlphaFoldDB" id="A0A4Y2CB80"/>
<accession>A0A4Y2CB80</accession>
<sequence length="83" mass="9486">MARFWSALGRALSDLIGREDPRTHSISGQKNPPKKQWTGLWKFVSAARDNQTLCLAMYRPKQLGFLLSAMDAENWSCHYALFV</sequence>
<dbReference type="EMBL" id="BGPR01000163">
    <property type="protein sequence ID" value="GBM00997.1"/>
    <property type="molecule type" value="Genomic_DNA"/>
</dbReference>
<organism evidence="1 2">
    <name type="scientific">Araneus ventricosus</name>
    <name type="common">Orbweaver spider</name>
    <name type="synonym">Epeira ventricosa</name>
    <dbReference type="NCBI Taxonomy" id="182803"/>
    <lineage>
        <taxon>Eukaryota</taxon>
        <taxon>Metazoa</taxon>
        <taxon>Ecdysozoa</taxon>
        <taxon>Arthropoda</taxon>
        <taxon>Chelicerata</taxon>
        <taxon>Arachnida</taxon>
        <taxon>Araneae</taxon>
        <taxon>Araneomorphae</taxon>
        <taxon>Entelegynae</taxon>
        <taxon>Araneoidea</taxon>
        <taxon>Araneidae</taxon>
        <taxon>Araneus</taxon>
    </lineage>
</organism>
<name>A0A4Y2CB80_ARAVE</name>
<evidence type="ECO:0000313" key="1">
    <source>
        <dbReference type="EMBL" id="GBM00997.1"/>
    </source>
</evidence>
<gene>
    <name evidence="1" type="ORF">AVEN_55510_1</name>
</gene>
<dbReference type="Proteomes" id="UP000499080">
    <property type="component" value="Unassembled WGS sequence"/>
</dbReference>
<protein>
    <submittedName>
        <fullName evidence="1">Uncharacterized protein</fullName>
    </submittedName>
</protein>
<proteinExistence type="predicted"/>
<reference evidence="1 2" key="1">
    <citation type="journal article" date="2019" name="Sci. Rep.">
        <title>Orb-weaving spider Araneus ventricosus genome elucidates the spidroin gene catalogue.</title>
        <authorList>
            <person name="Kono N."/>
            <person name="Nakamura H."/>
            <person name="Ohtoshi R."/>
            <person name="Moran D.A.P."/>
            <person name="Shinohara A."/>
            <person name="Yoshida Y."/>
            <person name="Fujiwara M."/>
            <person name="Mori M."/>
            <person name="Tomita M."/>
            <person name="Arakawa K."/>
        </authorList>
    </citation>
    <scope>NUCLEOTIDE SEQUENCE [LARGE SCALE GENOMIC DNA]</scope>
</reference>